<dbReference type="GO" id="GO:0005829">
    <property type="term" value="C:cytosol"/>
    <property type="evidence" value="ECO:0007669"/>
    <property type="project" value="TreeGrafter"/>
</dbReference>
<evidence type="ECO:0000313" key="6">
    <source>
        <dbReference type="EMBL" id="APR99596.1"/>
    </source>
</evidence>
<gene>
    <name evidence="4" type="primary">purN</name>
    <name evidence="6" type="ORF">BCY86_02055</name>
</gene>
<proteinExistence type="inferred from homology"/>
<dbReference type="Pfam" id="PF00551">
    <property type="entry name" value="Formyl_trans_N"/>
    <property type="match status" value="1"/>
</dbReference>
<keyword evidence="7" id="KW-1185">Reference proteome</keyword>
<dbReference type="AlphaFoldDB" id="A0A1L6MVP8"/>
<dbReference type="InterPro" id="IPR036477">
    <property type="entry name" value="Formyl_transf_N_sf"/>
</dbReference>
<evidence type="ECO:0000256" key="4">
    <source>
        <dbReference type="HAMAP-Rule" id="MF_01930"/>
    </source>
</evidence>
<organism evidence="6 7">
    <name type="scientific">Pajaroellobacter abortibovis</name>
    <dbReference type="NCBI Taxonomy" id="1882918"/>
    <lineage>
        <taxon>Bacteria</taxon>
        <taxon>Pseudomonadati</taxon>
        <taxon>Myxococcota</taxon>
        <taxon>Polyangia</taxon>
        <taxon>Polyangiales</taxon>
        <taxon>Polyangiaceae</taxon>
    </lineage>
</organism>
<dbReference type="NCBIfam" id="TIGR00639">
    <property type="entry name" value="PurN"/>
    <property type="match status" value="1"/>
</dbReference>
<comment type="similarity">
    <text evidence="4">Belongs to the GART family.</text>
</comment>
<dbReference type="KEGG" id="pabo:BCY86_02055"/>
<dbReference type="FunFam" id="3.40.50.170:FF:000007">
    <property type="entry name" value="Phosphoribosylglycinamide formyltransferase"/>
    <property type="match status" value="1"/>
</dbReference>
<dbReference type="OrthoDB" id="9806170at2"/>
<evidence type="ECO:0000256" key="1">
    <source>
        <dbReference type="ARBA" id="ARBA00005054"/>
    </source>
</evidence>
<keyword evidence="3 4" id="KW-0658">Purine biosynthesis</keyword>
<dbReference type="Proteomes" id="UP000185544">
    <property type="component" value="Chromosome"/>
</dbReference>
<sequence length="210" mass="23082">MLKLGVLLSGRGTNLQAIVDAIEAGRLNAKICTVISNVAGVHGLERAREAGILHKVIDHRAYPDRQAFEEALLKVLRREQVEYVVLAGFMRILTPFFLEAFSMRIINIHPSLLPAFPGIDAQAAAFRYGVRISGCTVHFVDQSCDGGPIIAQVAVPVLSDDSEETLAARILAAEHQLLPQVLQWIAEGRVRIENAFQSEKQRPRVLISPS</sequence>
<dbReference type="CDD" id="cd08645">
    <property type="entry name" value="FMT_core_GART"/>
    <property type="match status" value="1"/>
</dbReference>
<keyword evidence="2 4" id="KW-0808">Transferase</keyword>
<dbReference type="STRING" id="1882918.BCY86_02055"/>
<feature type="binding site" evidence="4">
    <location>
        <begin position="12"/>
        <end position="14"/>
    </location>
    <ligand>
        <name>N(1)-(5-phospho-beta-D-ribosyl)glycinamide</name>
        <dbReference type="ChEBI" id="CHEBI:143788"/>
    </ligand>
</feature>
<dbReference type="EC" id="2.1.2.2" evidence="4"/>
<dbReference type="HAMAP" id="MF_01930">
    <property type="entry name" value="PurN"/>
    <property type="match status" value="1"/>
</dbReference>
<evidence type="ECO:0000256" key="3">
    <source>
        <dbReference type="ARBA" id="ARBA00022755"/>
    </source>
</evidence>
<dbReference type="InterPro" id="IPR004607">
    <property type="entry name" value="GART"/>
</dbReference>
<feature type="binding site" evidence="4">
    <location>
        <begin position="90"/>
        <end position="93"/>
    </location>
    <ligand>
        <name>(6R)-10-formyltetrahydrofolate</name>
        <dbReference type="ChEBI" id="CHEBI:195366"/>
    </ligand>
</feature>
<dbReference type="InterPro" id="IPR002376">
    <property type="entry name" value="Formyl_transf_N"/>
</dbReference>
<dbReference type="GO" id="GO:0004644">
    <property type="term" value="F:phosphoribosylglycinamide formyltransferase activity"/>
    <property type="evidence" value="ECO:0007669"/>
    <property type="project" value="UniProtKB-UniRule"/>
</dbReference>
<dbReference type="GO" id="GO:0006189">
    <property type="term" value="P:'de novo' IMP biosynthetic process"/>
    <property type="evidence" value="ECO:0007669"/>
    <property type="project" value="UniProtKB-UniRule"/>
</dbReference>
<dbReference type="EMBL" id="CP016908">
    <property type="protein sequence ID" value="APR99596.1"/>
    <property type="molecule type" value="Genomic_DNA"/>
</dbReference>
<feature type="domain" description="Formyl transferase N-terminal" evidence="5">
    <location>
        <begin position="3"/>
        <end position="182"/>
    </location>
</feature>
<evidence type="ECO:0000256" key="2">
    <source>
        <dbReference type="ARBA" id="ARBA00022679"/>
    </source>
</evidence>
<protein>
    <recommendedName>
        <fullName evidence="4">Phosphoribosylglycinamide formyltransferase</fullName>
        <ecNumber evidence="4">2.1.2.2</ecNumber>
    </recommendedName>
    <alternativeName>
        <fullName evidence="4">5'-phosphoribosylglycinamide transformylase</fullName>
    </alternativeName>
    <alternativeName>
        <fullName evidence="4">GAR transformylase</fullName>
        <shortName evidence="4">GART</shortName>
    </alternativeName>
</protein>
<dbReference type="SUPFAM" id="SSF53328">
    <property type="entry name" value="Formyltransferase"/>
    <property type="match status" value="1"/>
</dbReference>
<feature type="binding site" evidence="4">
    <location>
        <position position="107"/>
    </location>
    <ligand>
        <name>(6R)-10-formyltetrahydrofolate</name>
        <dbReference type="ChEBI" id="CHEBI:195366"/>
    </ligand>
</feature>
<comment type="function">
    <text evidence="4">Catalyzes the transfer of a formyl group from 10-formyltetrahydrofolate to 5-phospho-ribosyl-glycinamide (GAR), producing 5-phospho-ribosyl-N-formylglycinamide (FGAR) and tetrahydrofolate.</text>
</comment>
<dbReference type="UniPathway" id="UPA00074">
    <property type="reaction ID" value="UER00126"/>
</dbReference>
<comment type="pathway">
    <text evidence="1 4">Purine metabolism; IMP biosynthesis via de novo pathway; N(2)-formyl-N(1)-(5-phospho-D-ribosyl)glycinamide from N(1)-(5-phospho-D-ribosyl)glycinamide (10-formyl THF route): step 1/1.</text>
</comment>
<evidence type="ECO:0000313" key="7">
    <source>
        <dbReference type="Proteomes" id="UP000185544"/>
    </source>
</evidence>
<comment type="catalytic activity">
    <reaction evidence="4">
        <text>N(1)-(5-phospho-beta-D-ribosyl)glycinamide + (6R)-10-formyltetrahydrofolate = N(2)-formyl-N(1)-(5-phospho-beta-D-ribosyl)glycinamide + (6S)-5,6,7,8-tetrahydrofolate + H(+)</text>
        <dbReference type="Rhea" id="RHEA:15053"/>
        <dbReference type="ChEBI" id="CHEBI:15378"/>
        <dbReference type="ChEBI" id="CHEBI:57453"/>
        <dbReference type="ChEBI" id="CHEBI:143788"/>
        <dbReference type="ChEBI" id="CHEBI:147286"/>
        <dbReference type="ChEBI" id="CHEBI:195366"/>
        <dbReference type="EC" id="2.1.2.2"/>
    </reaction>
</comment>
<feature type="binding site" evidence="4">
    <location>
        <position position="65"/>
    </location>
    <ligand>
        <name>(6R)-10-formyltetrahydrofolate</name>
        <dbReference type="ChEBI" id="CHEBI:195366"/>
    </ligand>
</feature>
<dbReference type="RefSeq" id="WP_075276243.1">
    <property type="nucleotide sequence ID" value="NZ_CP016908.1"/>
</dbReference>
<accession>A0A1L6MVP8</accession>
<dbReference type="Gene3D" id="3.40.50.170">
    <property type="entry name" value="Formyl transferase, N-terminal domain"/>
    <property type="match status" value="1"/>
</dbReference>
<name>A0A1L6MVP8_9BACT</name>
<feature type="active site" description="Proton donor" evidence="4">
    <location>
        <position position="109"/>
    </location>
</feature>
<reference evidence="6 7" key="1">
    <citation type="submission" date="2016-08" db="EMBL/GenBank/DDBJ databases">
        <title>Identification and validation of antigenic proteins from Pajaroellobacter abortibovis using de-novo genome sequence assembly and reverse vaccinology.</title>
        <authorList>
            <person name="Welly B.T."/>
            <person name="Miller M.R."/>
            <person name="Stott J.L."/>
            <person name="Blanchard M.T."/>
            <person name="Islas-Trejo A.D."/>
            <person name="O'Rourke S.M."/>
            <person name="Young A.E."/>
            <person name="Medrano J.F."/>
            <person name="Van Eenennaam A.L."/>
        </authorList>
    </citation>
    <scope>NUCLEOTIDE SEQUENCE [LARGE SCALE GENOMIC DNA]</scope>
    <source>
        <strain evidence="6 7">BTF92-0548A/99-0131</strain>
    </source>
</reference>
<dbReference type="PANTHER" id="PTHR43369:SF2">
    <property type="entry name" value="PHOSPHORIBOSYLGLYCINAMIDE FORMYLTRANSFERASE"/>
    <property type="match status" value="1"/>
</dbReference>
<evidence type="ECO:0000259" key="5">
    <source>
        <dbReference type="Pfam" id="PF00551"/>
    </source>
</evidence>
<feature type="site" description="Raises pKa of active site His" evidence="4">
    <location>
        <position position="145"/>
    </location>
</feature>
<dbReference type="PANTHER" id="PTHR43369">
    <property type="entry name" value="PHOSPHORIBOSYLGLYCINAMIDE FORMYLTRANSFERASE"/>
    <property type="match status" value="1"/>
</dbReference>